<dbReference type="RefSeq" id="WP_196816420.1">
    <property type="nucleotide sequence ID" value="NZ_CP012850.1"/>
</dbReference>
<dbReference type="InterPro" id="IPR036390">
    <property type="entry name" value="WH_DNA-bd_sf"/>
</dbReference>
<reference evidence="2" key="1">
    <citation type="submission" date="2015-10" db="EMBL/GenBank/DDBJ databases">
        <title>Niche specialization of a soil ammonia-oxidizing archaeon, Candidatus Nitrosocosmicus oleophilus.</title>
        <authorList>
            <person name="Jung M.-Y."/>
            <person name="Rhee S.-K."/>
        </authorList>
    </citation>
    <scope>NUCLEOTIDE SEQUENCE [LARGE SCALE GENOMIC DNA]</scope>
    <source>
        <strain evidence="2">MY3</strain>
    </source>
</reference>
<dbReference type="EMBL" id="CP012850">
    <property type="protein sequence ID" value="ALI37334.1"/>
    <property type="molecule type" value="Genomic_DNA"/>
</dbReference>
<accession>A0A654M0H6</accession>
<proteinExistence type="predicted"/>
<organism evidence="1 2">
    <name type="scientific">Candidatus Nitrosocosmicus oleophilus</name>
    <dbReference type="NCBI Taxonomy" id="1353260"/>
    <lineage>
        <taxon>Archaea</taxon>
        <taxon>Nitrososphaerota</taxon>
        <taxon>Nitrososphaeria</taxon>
        <taxon>Nitrososphaerales</taxon>
        <taxon>Nitrososphaeraceae</taxon>
        <taxon>Candidatus Nitrosocosmicus</taxon>
    </lineage>
</organism>
<dbReference type="AlphaFoldDB" id="A0A654M0H6"/>
<gene>
    <name evidence="1" type="ORF">NMY3_03148</name>
</gene>
<evidence type="ECO:0000313" key="1">
    <source>
        <dbReference type="EMBL" id="ALI37334.1"/>
    </source>
</evidence>
<keyword evidence="2" id="KW-1185">Reference proteome</keyword>
<dbReference type="Gene3D" id="1.10.10.10">
    <property type="entry name" value="Winged helix-like DNA-binding domain superfamily/Winged helix DNA-binding domain"/>
    <property type="match status" value="2"/>
</dbReference>
<dbReference type="Proteomes" id="UP000058925">
    <property type="component" value="Chromosome"/>
</dbReference>
<dbReference type="PANTHER" id="PTHR36216:SF1">
    <property type="entry name" value="HTH ARSR-TYPE DOMAIN-CONTAINING PROTEIN"/>
    <property type="match status" value="1"/>
</dbReference>
<sequence length="183" mass="20834">MNPSTIFNENDVESNGDNRSTILRIINSFPGIRYRDILRITNLNNGTLSHHLSILEKRSIIKIGRTENSNITRYFPASTPSEETLILNYLKIKTTKSIIMMLIDTEDDVSFNEIVKHINKAPSTTSWNLKRLVDSNVVGRKRGKEVSLFCLNNKGLVKNLVGQNNKTLLDRSIDNYISIIDEL</sequence>
<name>A0A654M0H6_9ARCH</name>
<dbReference type="KEGG" id="taa:NMY3_03148"/>
<evidence type="ECO:0000313" key="2">
    <source>
        <dbReference type="Proteomes" id="UP000058925"/>
    </source>
</evidence>
<dbReference type="GeneID" id="60423008"/>
<dbReference type="InterPro" id="IPR036388">
    <property type="entry name" value="WH-like_DNA-bd_sf"/>
</dbReference>
<protein>
    <submittedName>
        <fullName evidence="1">Bacterial regulatory protein, arsR family</fullName>
    </submittedName>
</protein>
<dbReference type="SUPFAM" id="SSF46785">
    <property type="entry name" value="Winged helix' DNA-binding domain"/>
    <property type="match status" value="2"/>
</dbReference>
<dbReference type="OrthoDB" id="28610at2157"/>
<dbReference type="PANTHER" id="PTHR36216">
    <property type="entry name" value="TRANSCRIPTIONAL REGULATOR, TRMB"/>
    <property type="match status" value="1"/>
</dbReference>